<evidence type="ECO:0000313" key="2">
    <source>
        <dbReference type="Proteomes" id="UP001056120"/>
    </source>
</evidence>
<proteinExistence type="predicted"/>
<reference evidence="1 2" key="2">
    <citation type="journal article" date="2022" name="Mol. Ecol. Resour.">
        <title>The genomes of chicory, endive, great burdock and yacon provide insights into Asteraceae paleo-polyploidization history and plant inulin production.</title>
        <authorList>
            <person name="Fan W."/>
            <person name="Wang S."/>
            <person name="Wang H."/>
            <person name="Wang A."/>
            <person name="Jiang F."/>
            <person name="Liu H."/>
            <person name="Zhao H."/>
            <person name="Xu D."/>
            <person name="Zhang Y."/>
        </authorList>
    </citation>
    <scope>NUCLEOTIDE SEQUENCE [LARGE SCALE GENOMIC DNA]</scope>
    <source>
        <strain evidence="2">cv. Yunnan</strain>
        <tissue evidence="1">Leaves</tissue>
    </source>
</reference>
<dbReference type="EMBL" id="CM042023">
    <property type="protein sequence ID" value="KAI3814134.1"/>
    <property type="molecule type" value="Genomic_DNA"/>
</dbReference>
<comment type="caution">
    <text evidence="1">The sequence shown here is derived from an EMBL/GenBank/DDBJ whole genome shotgun (WGS) entry which is preliminary data.</text>
</comment>
<keyword evidence="2" id="KW-1185">Reference proteome</keyword>
<sequence>MKTANANGLVPIADPDLYSEEDKKLIERDNRGLGSIILDLSTELFEQHETAQGLWNALCLRFDGNAALQESRTNLLLKQYNMFSYKKNETLSEQNTTPDLKSKTLDEIIFLLESYELDAKKRELNNLNKPNSTTSCWGKRKSKPTVLEAKDLVQINPDDLEYMDLQWQMEMIAARAKKYLQKTGKDKLQFEKKVGFDKAKLRCYNCKQLGHFAREYPKEKKKKLDGNGVKLIEMIDEDEKSKKALSALMSKQLSNSESESQWALKTDNRGKGKAAANDVETSSDSEVTSEDEYSICSPDCVDKMQNYHVVSVFFIAENDQLKRVNRELKQNEMSKPVMVRMRLTLMVLRVFQLSINSVLENS</sequence>
<protein>
    <submittedName>
        <fullName evidence="1">Uncharacterized protein</fullName>
    </submittedName>
</protein>
<gene>
    <name evidence="1" type="ORF">L1987_18881</name>
</gene>
<evidence type="ECO:0000313" key="1">
    <source>
        <dbReference type="EMBL" id="KAI3814134.1"/>
    </source>
</evidence>
<accession>A0ACB9J0T1</accession>
<reference evidence="2" key="1">
    <citation type="journal article" date="2022" name="Mol. Ecol. Resour.">
        <title>The genomes of chicory, endive, great burdock and yacon provide insights into Asteraceae palaeo-polyploidization history and plant inulin production.</title>
        <authorList>
            <person name="Fan W."/>
            <person name="Wang S."/>
            <person name="Wang H."/>
            <person name="Wang A."/>
            <person name="Jiang F."/>
            <person name="Liu H."/>
            <person name="Zhao H."/>
            <person name="Xu D."/>
            <person name="Zhang Y."/>
        </authorList>
    </citation>
    <scope>NUCLEOTIDE SEQUENCE [LARGE SCALE GENOMIC DNA]</scope>
    <source>
        <strain evidence="2">cv. Yunnan</strain>
    </source>
</reference>
<organism evidence="1 2">
    <name type="scientific">Smallanthus sonchifolius</name>
    <dbReference type="NCBI Taxonomy" id="185202"/>
    <lineage>
        <taxon>Eukaryota</taxon>
        <taxon>Viridiplantae</taxon>
        <taxon>Streptophyta</taxon>
        <taxon>Embryophyta</taxon>
        <taxon>Tracheophyta</taxon>
        <taxon>Spermatophyta</taxon>
        <taxon>Magnoliopsida</taxon>
        <taxon>eudicotyledons</taxon>
        <taxon>Gunneridae</taxon>
        <taxon>Pentapetalae</taxon>
        <taxon>asterids</taxon>
        <taxon>campanulids</taxon>
        <taxon>Asterales</taxon>
        <taxon>Asteraceae</taxon>
        <taxon>Asteroideae</taxon>
        <taxon>Heliantheae alliance</taxon>
        <taxon>Millerieae</taxon>
        <taxon>Smallanthus</taxon>
    </lineage>
</organism>
<name>A0ACB9J0T1_9ASTR</name>
<dbReference type="Proteomes" id="UP001056120">
    <property type="component" value="Linkage Group LG06"/>
</dbReference>